<dbReference type="GO" id="GO:0033615">
    <property type="term" value="P:mitochondrial proton-transporting ATP synthase complex assembly"/>
    <property type="evidence" value="ECO:0007669"/>
    <property type="project" value="EnsemblFungi"/>
</dbReference>
<evidence type="ECO:0000256" key="4">
    <source>
        <dbReference type="ARBA" id="ARBA00023128"/>
    </source>
</evidence>
<evidence type="ECO:0000256" key="2">
    <source>
        <dbReference type="ARBA" id="ARBA00009116"/>
    </source>
</evidence>
<comment type="subcellular location">
    <subcellularLocation>
        <location evidence="1">Mitochondrion</location>
    </subcellularLocation>
</comment>
<dbReference type="eggNOG" id="KOG3281">
    <property type="taxonomic scope" value="Eukaryota"/>
</dbReference>
<dbReference type="FunCoup" id="G3AV38">
    <property type="interactions" value="306"/>
</dbReference>
<keyword evidence="4" id="KW-0496">Mitochondrion</keyword>
<dbReference type="Pfam" id="PF06644">
    <property type="entry name" value="ATP11"/>
    <property type="match status" value="1"/>
</dbReference>
<dbReference type="RefSeq" id="XP_007377878.1">
    <property type="nucleotide sequence ID" value="XM_007377816.1"/>
</dbReference>
<evidence type="ECO:0000313" key="5">
    <source>
        <dbReference type="EMBL" id="EGW30112.1"/>
    </source>
</evidence>
<dbReference type="GeneID" id="18874886"/>
<dbReference type="InParanoid" id="G3AV38"/>
<dbReference type="AlphaFoldDB" id="G3AV38"/>
<sequence length="269" mass="30682">MFRLGRTLVRYNSISAKYQAKLAQKAKQVGAASVEELKLKLADQIEQTKKELNKIDPLAELEAYERKQAMKAQATKPAIPIAKDTPKLPYKVLNDYVDLDKLKELPRREIEYIWKARFQDKQKSVHAVIDAVPFAAMYANAFKNPNFILPLPRDNGYEMHFVQWAFVGPATVHCMLTTVAEYKLHGEYAKPHTTLSFHQEVSDKGVILMNGVIENDTIPMDEAQLLVLNVQRFYGMGEQNEKKLKLLKQFTTGDDGFSTEDLIKEATTF</sequence>
<keyword evidence="6" id="KW-1185">Reference proteome</keyword>
<dbReference type="OMA" id="FLQWGFH"/>
<dbReference type="GO" id="GO:0051082">
    <property type="term" value="F:unfolded protein binding"/>
    <property type="evidence" value="ECO:0007669"/>
    <property type="project" value="EnsemblFungi"/>
</dbReference>
<dbReference type="OrthoDB" id="16535at2759"/>
<proteinExistence type="inferred from homology"/>
<dbReference type="HOGENOM" id="CLU_054226_2_0_1"/>
<dbReference type="GO" id="GO:0005759">
    <property type="term" value="C:mitochondrial matrix"/>
    <property type="evidence" value="ECO:0007669"/>
    <property type="project" value="EnsemblFungi"/>
</dbReference>
<dbReference type="STRING" id="619300.G3AV38"/>
<name>G3AV38_SPAPN</name>
<keyword evidence="3" id="KW-0809">Transit peptide</keyword>
<dbReference type="PANTHER" id="PTHR13126:SF0">
    <property type="entry name" value="ATP SYNTHASE MITOCHONDRIAL F1 COMPLEX ASSEMBLY FACTOR 1"/>
    <property type="match status" value="1"/>
</dbReference>
<reference evidence="5 6" key="1">
    <citation type="journal article" date="2011" name="Proc. Natl. Acad. Sci. U.S.A.">
        <title>Comparative genomics of xylose-fermenting fungi for enhanced biofuel production.</title>
        <authorList>
            <person name="Wohlbach D.J."/>
            <person name="Kuo A."/>
            <person name="Sato T.K."/>
            <person name="Potts K.M."/>
            <person name="Salamov A.A."/>
            <person name="LaButti K.M."/>
            <person name="Sun H."/>
            <person name="Clum A."/>
            <person name="Pangilinan J.L."/>
            <person name="Lindquist E.A."/>
            <person name="Lucas S."/>
            <person name="Lapidus A."/>
            <person name="Jin M."/>
            <person name="Gunawan C."/>
            <person name="Balan V."/>
            <person name="Dale B.E."/>
            <person name="Jeffries T.W."/>
            <person name="Zinkel R."/>
            <person name="Barry K.W."/>
            <person name="Grigoriev I.V."/>
            <person name="Gasch A.P."/>
        </authorList>
    </citation>
    <scope>NUCLEOTIDE SEQUENCE [LARGE SCALE GENOMIC DNA]</scope>
    <source>
        <strain evidence="6">NRRL Y-27907 / 11-Y1</strain>
    </source>
</reference>
<protein>
    <submittedName>
        <fullName evidence="5">Uncharacterized protein</fullName>
    </submittedName>
</protein>
<dbReference type="InterPro" id="IPR010591">
    <property type="entry name" value="ATP11"/>
</dbReference>
<gene>
    <name evidence="5" type="ORF">SPAPADRAFT_63732</name>
</gene>
<evidence type="ECO:0000256" key="1">
    <source>
        <dbReference type="ARBA" id="ARBA00004173"/>
    </source>
</evidence>
<comment type="similarity">
    <text evidence="2">Belongs to the ATP11 family.</text>
</comment>
<dbReference type="EMBL" id="GL996506">
    <property type="protein sequence ID" value="EGW30112.1"/>
    <property type="molecule type" value="Genomic_DNA"/>
</dbReference>
<accession>G3AV38</accession>
<evidence type="ECO:0000313" key="6">
    <source>
        <dbReference type="Proteomes" id="UP000000709"/>
    </source>
</evidence>
<dbReference type="KEGG" id="spaa:SPAPADRAFT_63732"/>
<organism evidence="6">
    <name type="scientific">Spathaspora passalidarum (strain NRRL Y-27907 / 11-Y1)</name>
    <dbReference type="NCBI Taxonomy" id="619300"/>
    <lineage>
        <taxon>Eukaryota</taxon>
        <taxon>Fungi</taxon>
        <taxon>Dikarya</taxon>
        <taxon>Ascomycota</taxon>
        <taxon>Saccharomycotina</taxon>
        <taxon>Pichiomycetes</taxon>
        <taxon>Debaryomycetaceae</taxon>
        <taxon>Spathaspora</taxon>
    </lineage>
</organism>
<dbReference type="Proteomes" id="UP000000709">
    <property type="component" value="Unassembled WGS sequence"/>
</dbReference>
<evidence type="ECO:0000256" key="3">
    <source>
        <dbReference type="ARBA" id="ARBA00022946"/>
    </source>
</evidence>
<dbReference type="PANTHER" id="PTHR13126">
    <property type="entry name" value="CHAPERONE ATP11"/>
    <property type="match status" value="1"/>
</dbReference>